<protein>
    <submittedName>
        <fullName evidence="3">Uncharacterized protein</fullName>
    </submittedName>
</protein>
<name>E1ZBQ0_CHLVA</name>
<dbReference type="AlphaFoldDB" id="E1ZBQ0"/>
<organism evidence="4">
    <name type="scientific">Chlorella variabilis</name>
    <name type="common">Green alga</name>
    <dbReference type="NCBI Taxonomy" id="554065"/>
    <lineage>
        <taxon>Eukaryota</taxon>
        <taxon>Viridiplantae</taxon>
        <taxon>Chlorophyta</taxon>
        <taxon>core chlorophytes</taxon>
        <taxon>Trebouxiophyceae</taxon>
        <taxon>Chlorellales</taxon>
        <taxon>Chlorellaceae</taxon>
        <taxon>Chlorella clade</taxon>
        <taxon>Chlorella</taxon>
    </lineage>
</organism>
<evidence type="ECO:0000256" key="1">
    <source>
        <dbReference type="SAM" id="MobiDB-lite"/>
    </source>
</evidence>
<dbReference type="InParanoid" id="E1ZBQ0"/>
<dbReference type="RefSeq" id="XP_005848998.1">
    <property type="nucleotide sequence ID" value="XM_005848936.1"/>
</dbReference>
<proteinExistence type="predicted"/>
<keyword evidence="4" id="KW-1185">Reference proteome</keyword>
<feature type="region of interest" description="Disordered" evidence="1">
    <location>
        <begin position="211"/>
        <end position="237"/>
    </location>
</feature>
<gene>
    <name evidence="3" type="ORF">CHLNCDRAFT_144567</name>
</gene>
<evidence type="ECO:0000313" key="3">
    <source>
        <dbReference type="EMBL" id="EFN56896.1"/>
    </source>
</evidence>
<feature type="region of interest" description="Disordered" evidence="1">
    <location>
        <begin position="309"/>
        <end position="333"/>
    </location>
</feature>
<evidence type="ECO:0000256" key="2">
    <source>
        <dbReference type="SAM" id="Phobius"/>
    </source>
</evidence>
<feature type="compositionally biased region" description="Gly residues" evidence="1">
    <location>
        <begin position="220"/>
        <end position="237"/>
    </location>
</feature>
<reference evidence="3 4" key="1">
    <citation type="journal article" date="2010" name="Plant Cell">
        <title>The Chlorella variabilis NC64A genome reveals adaptation to photosymbiosis, coevolution with viruses, and cryptic sex.</title>
        <authorList>
            <person name="Blanc G."/>
            <person name="Duncan G."/>
            <person name="Agarkova I."/>
            <person name="Borodovsky M."/>
            <person name="Gurnon J."/>
            <person name="Kuo A."/>
            <person name="Lindquist E."/>
            <person name="Lucas S."/>
            <person name="Pangilinan J."/>
            <person name="Polle J."/>
            <person name="Salamov A."/>
            <person name="Terry A."/>
            <person name="Yamada T."/>
            <person name="Dunigan D.D."/>
            <person name="Grigoriev I.V."/>
            <person name="Claverie J.M."/>
            <person name="Van Etten J.L."/>
        </authorList>
    </citation>
    <scope>NUCLEOTIDE SEQUENCE [LARGE SCALE GENOMIC DNA]</scope>
    <source>
        <strain evidence="3 4">NC64A</strain>
    </source>
</reference>
<evidence type="ECO:0000313" key="4">
    <source>
        <dbReference type="Proteomes" id="UP000008141"/>
    </source>
</evidence>
<dbReference type="Proteomes" id="UP000008141">
    <property type="component" value="Unassembled WGS sequence"/>
</dbReference>
<dbReference type="KEGG" id="cvr:CHLNCDRAFT_144567"/>
<sequence length="561" mass="54738">MEDAAAAIGAAFGSQHIAAEAAKALRDLLPGLLFLRASVRCGTGLFVSQDLLQAGSNELSVVSLKNSLAGVAMAQGRTVVVAAPATSQAAPSAAQVLCVPVAVAPATAGGSGRGAPPEAAAAASAATSTAAAASGAQYRPIYVGALMAGVADGGGAPPQLWERLQALAEAAPPYFLLLGLTKAADMAEMLKLRAADCSCCAEDELQDMPLSACTPRSVSPGGGGGSGGGAQAEAGGGCGAAKKAAEAEQAQTLHAAAVAALSQRSGLTLGSAGPAAAPAAAAAEAAADAPSSSGGGGLKGAPLQGLPPGAAAAAAAEAEAEAEDPKAQLKRRQAAAGTAAVASAAARPPPPAGALLRYADGALEARFAAAHNASLRRGDLLFSLMHLSVALCFAVLQPGAALRSAAAQAFVAALAAPLAVMALDASRYTRHREALLASLLLAHALLLRWSGAAQAAPPPPGAAQALPWLLRTSGAEALRFCLFLPVQALCLSVLLAPLAAACPAALGAQAGACLLAGQGGPGMALLLALVGLLPAAAVYKFEARARRRFEQATAAQEEVAA</sequence>
<accession>E1ZBQ0</accession>
<keyword evidence="2" id="KW-0812">Transmembrane</keyword>
<feature type="transmembrane region" description="Helical" evidence="2">
    <location>
        <begin position="523"/>
        <end position="541"/>
    </location>
</feature>
<dbReference type="EMBL" id="GL433841">
    <property type="protein sequence ID" value="EFN56896.1"/>
    <property type="molecule type" value="Genomic_DNA"/>
</dbReference>
<dbReference type="OrthoDB" id="515718at2759"/>
<feature type="transmembrane region" description="Helical" evidence="2">
    <location>
        <begin position="380"/>
        <end position="399"/>
    </location>
</feature>
<feature type="transmembrane region" description="Helical" evidence="2">
    <location>
        <begin position="405"/>
        <end position="423"/>
    </location>
</feature>
<keyword evidence="2" id="KW-0472">Membrane</keyword>
<dbReference type="GeneID" id="17356230"/>
<keyword evidence="2" id="KW-1133">Transmembrane helix</keyword>